<keyword evidence="2" id="KW-1185">Reference proteome</keyword>
<proteinExistence type="predicted"/>
<comment type="caution">
    <text evidence="1">The sequence shown here is derived from an EMBL/GenBank/DDBJ whole genome shotgun (WGS) entry which is preliminary data.</text>
</comment>
<dbReference type="Proteomes" id="UP000192257">
    <property type="component" value="Unassembled WGS sequence"/>
</dbReference>
<gene>
    <name evidence="1" type="ORF">TM35_000033650</name>
</gene>
<evidence type="ECO:0000313" key="2">
    <source>
        <dbReference type="Proteomes" id="UP000192257"/>
    </source>
</evidence>
<dbReference type="VEuPathDB" id="TriTrypDB:TM35_000033650"/>
<dbReference type="OrthoDB" id="239005at2759"/>
<name>A0A1X0P6Q7_9TRYP</name>
<dbReference type="RefSeq" id="XP_028886678.1">
    <property type="nucleotide sequence ID" value="XM_029022132.1"/>
</dbReference>
<dbReference type="GeneID" id="39981912"/>
<organism evidence="1 2">
    <name type="scientific">Trypanosoma theileri</name>
    <dbReference type="NCBI Taxonomy" id="67003"/>
    <lineage>
        <taxon>Eukaryota</taxon>
        <taxon>Discoba</taxon>
        <taxon>Euglenozoa</taxon>
        <taxon>Kinetoplastea</taxon>
        <taxon>Metakinetoplastina</taxon>
        <taxon>Trypanosomatida</taxon>
        <taxon>Trypanosomatidae</taxon>
        <taxon>Trypanosoma</taxon>
    </lineage>
</organism>
<dbReference type="AlphaFoldDB" id="A0A1X0P6Q7"/>
<protein>
    <submittedName>
        <fullName evidence="1">Uncharacterized protein</fullName>
    </submittedName>
</protein>
<evidence type="ECO:0000313" key="1">
    <source>
        <dbReference type="EMBL" id="ORC92612.1"/>
    </source>
</evidence>
<reference evidence="1 2" key="1">
    <citation type="submission" date="2017-03" db="EMBL/GenBank/DDBJ databases">
        <title>An alternative strategy for trypanosome survival in the mammalian bloodstream revealed through genome and transcriptome analysis of the ubiquitous bovine parasite Trypanosoma (Megatrypanum) theileri.</title>
        <authorList>
            <person name="Kelly S."/>
            <person name="Ivens A."/>
            <person name="Mott A."/>
            <person name="O'Neill E."/>
            <person name="Emms D."/>
            <person name="Macleod O."/>
            <person name="Voorheis P."/>
            <person name="Matthews J."/>
            <person name="Matthews K."/>
            <person name="Carrington M."/>
        </authorList>
    </citation>
    <scope>NUCLEOTIDE SEQUENCE [LARGE SCALE GENOMIC DNA]</scope>
    <source>
        <strain evidence="1">Edinburgh</strain>
    </source>
</reference>
<dbReference type="EMBL" id="NBCO01000003">
    <property type="protein sequence ID" value="ORC92612.1"/>
    <property type="molecule type" value="Genomic_DNA"/>
</dbReference>
<sequence length="301" mass="34725">MFPSSWRYWVDGRALLVLLLFLIHSCIVYKSAIDGSSKNEEILRRDAHIHADLKSYLIPVGPMYTFRVHFLNKQQQDHQGISKMEEEETETLVRSVAPVDCLIVNFAENVLWNQTYMIEQFSKTHHWPLVLALRPSSDTHFRIFNPLPKRPLLWRREGNNDDHLIPVPLVIRLRNISELVNSEMTPHKPFKRLQNTSIIACFLLETDPALIHIPGAGTLEDELSISNPGKSRIPVIARHLNNIHGASWAFFISPCRSNRVYSWDKRHFDFLNTSTLWWVCVSSDTLIEVNAVAQLLTVVTD</sequence>
<accession>A0A1X0P6Q7</accession>